<evidence type="ECO:0000313" key="2">
    <source>
        <dbReference type="Proteomes" id="UP000887575"/>
    </source>
</evidence>
<proteinExistence type="predicted"/>
<accession>A0AAF3EJL2</accession>
<feature type="chain" id="PRO_5042075483" evidence="1">
    <location>
        <begin position="19"/>
        <end position="111"/>
    </location>
</feature>
<feature type="signal peptide" evidence="1">
    <location>
        <begin position="1"/>
        <end position="18"/>
    </location>
</feature>
<reference evidence="3" key="1">
    <citation type="submission" date="2024-02" db="UniProtKB">
        <authorList>
            <consortium name="WormBaseParasite"/>
        </authorList>
    </citation>
    <scope>IDENTIFICATION</scope>
</reference>
<keyword evidence="2" id="KW-1185">Reference proteome</keyword>
<protein>
    <submittedName>
        <fullName evidence="3">Uncharacterized protein</fullName>
    </submittedName>
</protein>
<dbReference type="Proteomes" id="UP000887575">
    <property type="component" value="Unassembled WGS sequence"/>
</dbReference>
<organism evidence="2 3">
    <name type="scientific">Mesorhabditis belari</name>
    <dbReference type="NCBI Taxonomy" id="2138241"/>
    <lineage>
        <taxon>Eukaryota</taxon>
        <taxon>Metazoa</taxon>
        <taxon>Ecdysozoa</taxon>
        <taxon>Nematoda</taxon>
        <taxon>Chromadorea</taxon>
        <taxon>Rhabditida</taxon>
        <taxon>Rhabditina</taxon>
        <taxon>Rhabditomorpha</taxon>
        <taxon>Rhabditoidea</taxon>
        <taxon>Rhabditidae</taxon>
        <taxon>Mesorhabditinae</taxon>
        <taxon>Mesorhabditis</taxon>
    </lineage>
</organism>
<evidence type="ECO:0000313" key="3">
    <source>
        <dbReference type="WBParaSite" id="MBELARI_LOCUS14140"/>
    </source>
</evidence>
<evidence type="ECO:0000256" key="1">
    <source>
        <dbReference type="SAM" id="SignalP"/>
    </source>
</evidence>
<keyword evidence="1" id="KW-0732">Signal</keyword>
<name>A0AAF3EJL2_9BILA</name>
<dbReference type="AlphaFoldDB" id="A0AAF3EJL2"/>
<dbReference type="WBParaSite" id="MBELARI_LOCUS14140">
    <property type="protein sequence ID" value="MBELARI_LOCUS14140"/>
    <property type="gene ID" value="MBELARI_LOCUS14140"/>
</dbReference>
<sequence length="111" mass="12403">MNFSQIVIFFALVAVCLAISCKTNVDDNGEIQMDFDDTDCNNGCEYCGRMKQSGRFYTFEAYGCGCGDDSIFGPDDDNERMLDDCTDIFSQNTTTNGFNLRQVCCQKELCA</sequence>